<dbReference type="CDD" id="cd06577">
    <property type="entry name" value="PASTA_pknB"/>
    <property type="match status" value="1"/>
</dbReference>
<dbReference type="InterPro" id="IPR005543">
    <property type="entry name" value="PASTA_dom"/>
</dbReference>
<dbReference type="EMBL" id="JAUSQZ010000001">
    <property type="protein sequence ID" value="MDP9827872.1"/>
    <property type="molecule type" value="Genomic_DNA"/>
</dbReference>
<evidence type="ECO:0000313" key="4">
    <source>
        <dbReference type="Proteomes" id="UP001235712"/>
    </source>
</evidence>
<feature type="signal peptide" evidence="1">
    <location>
        <begin position="1"/>
        <end position="29"/>
    </location>
</feature>
<organism evidence="3 4">
    <name type="scientific">Kineosporia succinea</name>
    <dbReference type="NCBI Taxonomy" id="84632"/>
    <lineage>
        <taxon>Bacteria</taxon>
        <taxon>Bacillati</taxon>
        <taxon>Actinomycetota</taxon>
        <taxon>Actinomycetes</taxon>
        <taxon>Kineosporiales</taxon>
        <taxon>Kineosporiaceae</taxon>
        <taxon>Kineosporia</taxon>
    </lineage>
</organism>
<comment type="caution">
    <text evidence="3">The sequence shown here is derived from an EMBL/GenBank/DDBJ whole genome shotgun (WGS) entry which is preliminary data.</text>
</comment>
<evidence type="ECO:0000313" key="3">
    <source>
        <dbReference type="EMBL" id="MDP9827872.1"/>
    </source>
</evidence>
<evidence type="ECO:0000256" key="1">
    <source>
        <dbReference type="SAM" id="SignalP"/>
    </source>
</evidence>
<accession>A0ABT9P5B2</accession>
<feature type="domain" description="PASTA" evidence="2">
    <location>
        <begin position="40"/>
        <end position="108"/>
    </location>
</feature>
<reference evidence="3 4" key="1">
    <citation type="submission" date="2023-07" db="EMBL/GenBank/DDBJ databases">
        <title>Sequencing the genomes of 1000 actinobacteria strains.</title>
        <authorList>
            <person name="Klenk H.-P."/>
        </authorList>
    </citation>
    <scope>NUCLEOTIDE SEQUENCE [LARGE SCALE GENOMIC DNA]</scope>
    <source>
        <strain evidence="3 4">DSM 44388</strain>
    </source>
</reference>
<keyword evidence="1" id="KW-0732">Signal</keyword>
<protein>
    <submittedName>
        <fullName evidence="3">Beta-lactam-binding protein with PASTA domain</fullName>
    </submittedName>
</protein>
<dbReference type="Pfam" id="PF03793">
    <property type="entry name" value="PASTA"/>
    <property type="match status" value="1"/>
</dbReference>
<keyword evidence="4" id="KW-1185">Reference proteome</keyword>
<proteinExistence type="predicted"/>
<feature type="chain" id="PRO_5045647512" evidence="1">
    <location>
        <begin position="30"/>
        <end position="117"/>
    </location>
</feature>
<dbReference type="Proteomes" id="UP001235712">
    <property type="component" value="Unassembled WGS sequence"/>
</dbReference>
<dbReference type="PROSITE" id="PS51178">
    <property type="entry name" value="PASTA"/>
    <property type="match status" value="1"/>
</dbReference>
<sequence length="117" mass="12066">MKIRSVVAPLLVVGTAIALSLGTVSPASAAPTRVTGAAQTQATVIVPDEVGKNVGIAIDDLLAAGFRLGFKEYKDNNCSYDRWQVIRQSPAAGSSVPEGSVVTLTFAVWPAAPAQCP</sequence>
<name>A0ABT9P5B2_9ACTN</name>
<dbReference type="RefSeq" id="WP_307244475.1">
    <property type="nucleotide sequence ID" value="NZ_JAUSQZ010000001.1"/>
</dbReference>
<dbReference type="Gene3D" id="3.30.10.20">
    <property type="match status" value="1"/>
</dbReference>
<evidence type="ECO:0000259" key="2">
    <source>
        <dbReference type="PROSITE" id="PS51178"/>
    </source>
</evidence>
<dbReference type="SMART" id="SM00740">
    <property type="entry name" value="PASTA"/>
    <property type="match status" value="1"/>
</dbReference>
<gene>
    <name evidence="3" type="ORF">J2S57_003621</name>
</gene>